<dbReference type="Proteomes" id="UP000063718">
    <property type="component" value="Unassembled WGS sequence"/>
</dbReference>
<feature type="transmembrane region" description="Helical" evidence="7">
    <location>
        <begin position="63"/>
        <end position="85"/>
    </location>
</feature>
<feature type="transmembrane region" description="Helical" evidence="7">
    <location>
        <begin position="204"/>
        <end position="223"/>
    </location>
</feature>
<evidence type="ECO:0000256" key="7">
    <source>
        <dbReference type="SAM" id="Phobius"/>
    </source>
</evidence>
<proteinExistence type="inferred from homology"/>
<organism evidence="8">
    <name type="scientific">Moorella thermoacetica Y72</name>
    <dbReference type="NCBI Taxonomy" id="1325331"/>
    <lineage>
        <taxon>Bacteria</taxon>
        <taxon>Bacillati</taxon>
        <taxon>Bacillota</taxon>
        <taxon>Clostridia</taxon>
        <taxon>Neomoorellales</taxon>
        <taxon>Neomoorellaceae</taxon>
        <taxon>Neomoorella</taxon>
    </lineage>
</organism>
<name>A0A0S6UCR0_NEOTH</name>
<dbReference type="AlphaFoldDB" id="A0A0S6UCR0"/>
<dbReference type="PANTHER" id="PTHR30106">
    <property type="entry name" value="INNER MEMBRANE PROTEIN YEIH-RELATED"/>
    <property type="match status" value="1"/>
</dbReference>
<feature type="transmembrane region" description="Helical" evidence="7">
    <location>
        <begin position="342"/>
        <end position="361"/>
    </location>
</feature>
<evidence type="ECO:0000313" key="8">
    <source>
        <dbReference type="EMBL" id="GAF24763.1"/>
    </source>
</evidence>
<accession>A0A0S6UCR0</accession>
<reference evidence="8" key="1">
    <citation type="journal article" date="2014" name="Gene">
        <title>Genome-guided analysis of transformation efficiency and carbon dioxide assimilation by Moorella thermoacetica Y72.</title>
        <authorList>
            <person name="Tsukahara K."/>
            <person name="Kita A."/>
            <person name="Nakashimada Y."/>
            <person name="Hoshino T."/>
            <person name="Murakami K."/>
        </authorList>
    </citation>
    <scope>NUCLEOTIDE SEQUENCE [LARGE SCALE GENOMIC DNA]</scope>
    <source>
        <strain evidence="8">Y72</strain>
    </source>
</reference>
<evidence type="ECO:0000256" key="4">
    <source>
        <dbReference type="ARBA" id="ARBA00022692"/>
    </source>
</evidence>
<evidence type="ECO:0000256" key="5">
    <source>
        <dbReference type="ARBA" id="ARBA00022989"/>
    </source>
</evidence>
<keyword evidence="4 7" id="KW-0812">Transmembrane</keyword>
<evidence type="ECO:0000256" key="1">
    <source>
        <dbReference type="ARBA" id="ARBA00004651"/>
    </source>
</evidence>
<feature type="transmembrane region" description="Helical" evidence="7">
    <location>
        <begin position="376"/>
        <end position="394"/>
    </location>
</feature>
<feature type="transmembrane region" description="Helical" evidence="7">
    <location>
        <begin position="304"/>
        <end position="321"/>
    </location>
</feature>
<dbReference type="EMBL" id="DF238840">
    <property type="protein sequence ID" value="GAF24763.1"/>
    <property type="molecule type" value="Genomic_DNA"/>
</dbReference>
<feature type="transmembrane region" description="Helical" evidence="7">
    <location>
        <begin position="406"/>
        <end position="433"/>
    </location>
</feature>
<feature type="transmembrane region" description="Helical" evidence="7">
    <location>
        <begin position="121"/>
        <end position="139"/>
    </location>
</feature>
<evidence type="ECO:0000256" key="3">
    <source>
        <dbReference type="ARBA" id="ARBA00022475"/>
    </source>
</evidence>
<comment type="subcellular location">
    <subcellularLocation>
        <location evidence="1">Cell membrane</location>
        <topology evidence="1">Multi-pass membrane protein</topology>
    </subcellularLocation>
</comment>
<dbReference type="Pfam" id="PF03601">
    <property type="entry name" value="Cons_hypoth698"/>
    <property type="match status" value="1"/>
</dbReference>
<dbReference type="RefSeq" id="WP_025772967.1">
    <property type="nucleotide sequence ID" value="NZ_DF238840.1"/>
</dbReference>
<evidence type="ECO:0000256" key="2">
    <source>
        <dbReference type="ARBA" id="ARBA00007977"/>
    </source>
</evidence>
<keyword evidence="6 7" id="KW-0472">Membrane</keyword>
<keyword evidence="3" id="KW-1003">Cell membrane</keyword>
<gene>
    <name evidence="8" type="ORF">MTY_0091</name>
</gene>
<feature type="transmembrane region" description="Helical" evidence="7">
    <location>
        <begin position="235"/>
        <end position="255"/>
    </location>
</feature>
<dbReference type="PANTHER" id="PTHR30106:SF1">
    <property type="entry name" value="UPF0324 MEMBRANE PROTEIN FN0533"/>
    <property type="match status" value="1"/>
</dbReference>
<feature type="transmembrane region" description="Helical" evidence="7">
    <location>
        <begin position="177"/>
        <end position="198"/>
    </location>
</feature>
<sequence length="436" mass="46747">MPNGNKRSPFLASEDWWSVYLGLFLVLLTYFAFKAGSSLDFLKAAMPVEWPTKSLGAHFAANIGAYIAMYLILLVLTTIAVAVMGGKVGNYIASFTVLFIASLVILIIGSQHTIKHYGLEYPFWSLVIGLIIGNFTTLPEWFQEGAKRTEFFIKTGIVLLGAGLPFTVIVSGGVWGFLEAICIVAIGFTVAFTIARRLGYDPRFAAVLGAGGSVCGVSAAIAVGSSVKAEEKHVGYVVSLVVLYALVLIFLLPVLGRLFGLNEYVTGAWIGGSELADAAGLAAAAMVSDNAVKAFTLVKLNRDVMIGVLSFIFATLAVTRWEVAASGERPSAMVIWERFPKFVLAFLVASFITTSWVVSLGKPAVDAHISANLTTIRTWLFVLAFLCIGLNTKIQDIRAMGRKPIIAFTTVVLVNVIVGFIVANLFFGGIIAAPLH</sequence>
<comment type="similarity">
    <text evidence="2">Belongs to the UPF0324 family.</text>
</comment>
<feature type="transmembrane region" description="Helical" evidence="7">
    <location>
        <begin position="91"/>
        <end position="109"/>
    </location>
</feature>
<dbReference type="GO" id="GO:0005886">
    <property type="term" value="C:plasma membrane"/>
    <property type="evidence" value="ECO:0007669"/>
    <property type="project" value="UniProtKB-SubCell"/>
</dbReference>
<keyword evidence="5 7" id="KW-1133">Transmembrane helix</keyword>
<dbReference type="InterPro" id="IPR018383">
    <property type="entry name" value="UPF0324_pro"/>
</dbReference>
<protein>
    <submittedName>
        <fullName evidence="8">Predicted membrane protein</fullName>
    </submittedName>
</protein>
<evidence type="ECO:0000256" key="6">
    <source>
        <dbReference type="ARBA" id="ARBA00023136"/>
    </source>
</evidence>
<feature type="transmembrane region" description="Helical" evidence="7">
    <location>
        <begin position="151"/>
        <end position="170"/>
    </location>
</feature>
<feature type="transmembrane region" description="Helical" evidence="7">
    <location>
        <begin position="16"/>
        <end position="33"/>
    </location>
</feature>